<evidence type="ECO:0000256" key="1">
    <source>
        <dbReference type="SAM" id="MobiDB-lite"/>
    </source>
</evidence>
<reference evidence="3" key="1">
    <citation type="submission" date="2018-05" db="EMBL/GenBank/DDBJ databases">
        <authorList>
            <person name="Lanie J.A."/>
            <person name="Ng W.-L."/>
            <person name="Kazmierczak K.M."/>
            <person name="Andrzejewski T.M."/>
            <person name="Davidsen T.M."/>
            <person name="Wayne K.J."/>
            <person name="Tettelin H."/>
            <person name="Glass J.I."/>
            <person name="Rusch D."/>
            <person name="Podicherti R."/>
            <person name="Tsui H.-C.T."/>
            <person name="Winkler M.E."/>
        </authorList>
    </citation>
    <scope>NUCLEOTIDE SEQUENCE</scope>
</reference>
<keyword evidence="2" id="KW-0812">Transmembrane</keyword>
<organism evidence="3">
    <name type="scientific">marine metagenome</name>
    <dbReference type="NCBI Taxonomy" id="408172"/>
    <lineage>
        <taxon>unclassified sequences</taxon>
        <taxon>metagenomes</taxon>
        <taxon>ecological metagenomes</taxon>
    </lineage>
</organism>
<feature type="transmembrane region" description="Helical" evidence="2">
    <location>
        <begin position="12"/>
        <end position="32"/>
    </location>
</feature>
<sequence>MNKLDLLKNKVVFLVAFTILSGCSTLISVPFIKDKWKETEHMKKIKAEKLKNKNKPRASKEPEKTVPQLALQEPEETMQQLPPLLQGGTKPLLIDQEDFSSSPKGTAPPCVDAKTGKEARFLLADLQSELIPLSYSNMDRVLTSLEVMGVKTIEARVPNATFRPYTVNKRGKATLLPAPKGSTHPRIEYTCSELPVFFKPDTAPVKTLTEVLKGPSASTTGSRFSMVNMA</sequence>
<gene>
    <name evidence="3" type="ORF">METZ01_LOCUS328363</name>
</gene>
<proteinExistence type="predicted"/>
<accession>A0A382PQ72</accession>
<feature type="region of interest" description="Disordered" evidence="1">
    <location>
        <begin position="47"/>
        <end position="67"/>
    </location>
</feature>
<protein>
    <submittedName>
        <fullName evidence="3">Uncharacterized protein</fullName>
    </submittedName>
</protein>
<evidence type="ECO:0000256" key="2">
    <source>
        <dbReference type="SAM" id="Phobius"/>
    </source>
</evidence>
<feature type="non-terminal residue" evidence="3">
    <location>
        <position position="230"/>
    </location>
</feature>
<keyword evidence="2" id="KW-1133">Transmembrane helix</keyword>
<dbReference type="EMBL" id="UINC01108989">
    <property type="protein sequence ID" value="SVC75509.1"/>
    <property type="molecule type" value="Genomic_DNA"/>
</dbReference>
<keyword evidence="2" id="KW-0472">Membrane</keyword>
<dbReference type="PROSITE" id="PS51257">
    <property type="entry name" value="PROKAR_LIPOPROTEIN"/>
    <property type="match status" value="1"/>
</dbReference>
<evidence type="ECO:0000313" key="3">
    <source>
        <dbReference type="EMBL" id="SVC75509.1"/>
    </source>
</evidence>
<name>A0A382PQ72_9ZZZZ</name>
<dbReference type="AlphaFoldDB" id="A0A382PQ72"/>